<feature type="region of interest" description="Disordered" evidence="1">
    <location>
        <begin position="1"/>
        <end position="28"/>
    </location>
</feature>
<feature type="compositionally biased region" description="Basic and acidic residues" evidence="1">
    <location>
        <begin position="300"/>
        <end position="318"/>
    </location>
</feature>
<evidence type="ECO:0000313" key="3">
    <source>
        <dbReference type="Proteomes" id="UP000762676"/>
    </source>
</evidence>
<organism evidence="2 3">
    <name type="scientific">Elysia marginata</name>
    <dbReference type="NCBI Taxonomy" id="1093978"/>
    <lineage>
        <taxon>Eukaryota</taxon>
        <taxon>Metazoa</taxon>
        <taxon>Spiralia</taxon>
        <taxon>Lophotrochozoa</taxon>
        <taxon>Mollusca</taxon>
        <taxon>Gastropoda</taxon>
        <taxon>Heterobranchia</taxon>
        <taxon>Euthyneura</taxon>
        <taxon>Panpulmonata</taxon>
        <taxon>Sacoglossa</taxon>
        <taxon>Placobranchoidea</taxon>
        <taxon>Plakobranchidae</taxon>
        <taxon>Elysia</taxon>
    </lineage>
</organism>
<gene>
    <name evidence="2" type="ORF">ElyMa_004660000</name>
</gene>
<name>A0AAV4I4V6_9GAST</name>
<dbReference type="EMBL" id="BMAT01009343">
    <property type="protein sequence ID" value="GFS04552.1"/>
    <property type="molecule type" value="Genomic_DNA"/>
</dbReference>
<evidence type="ECO:0000313" key="2">
    <source>
        <dbReference type="EMBL" id="GFS04552.1"/>
    </source>
</evidence>
<dbReference type="PANTHER" id="PTHR36688:SF1">
    <property type="entry name" value="ENDONUCLEASE_EXONUCLEASE_PHOSPHATASE DOMAIN-CONTAINING PROTEIN"/>
    <property type="match status" value="1"/>
</dbReference>
<keyword evidence="3" id="KW-1185">Reference proteome</keyword>
<accession>A0AAV4I4V6</accession>
<feature type="region of interest" description="Disordered" evidence="1">
    <location>
        <begin position="280"/>
        <end position="331"/>
    </location>
</feature>
<dbReference type="PANTHER" id="PTHR36688">
    <property type="entry name" value="ENDO/EXONUCLEASE/PHOSPHATASE DOMAIN-CONTAINING PROTEIN"/>
    <property type="match status" value="1"/>
</dbReference>
<dbReference type="Proteomes" id="UP000762676">
    <property type="component" value="Unassembled WGS sequence"/>
</dbReference>
<comment type="caution">
    <text evidence="2">The sequence shown here is derived from an EMBL/GenBank/DDBJ whole genome shotgun (WGS) entry which is preliminary data.</text>
</comment>
<dbReference type="AlphaFoldDB" id="A0AAV4I4V6"/>
<sequence length="357" mass="40677">MFQAVKALNRKRSENPKVHDNDGKQVSNPNQIQLIIANHFKSKFRDDNIHDIEPYFGQPRKLKSPITEKEVRASINNLNNGRAPGSDNTSGEFLKFAPHLIENKIAKILNQTFERHEDLNINEGLLIALPKPGKPKGPPQNLRPITLLNSIRKVLSTKVLNRIRPKIETYIYPTAKVVLDPTGVLQAWSNKTPKQVLPNEIIYADDIDFVGTDPPNISDIETSLKNFRLKVNVDKTEHTELRKYKEDWKLTKKVGSLLGSKEDVDHRKHLSNVALNKLSNIWNRPDKRQRKTNNNPPDNPEQRPEKTAKQRCPADNKRGPAQAAKIASQRQEWIDFTAEIKRTAEAARPDDQASGRH</sequence>
<protein>
    <submittedName>
        <fullName evidence="2">Very-long-chain enoyl-CoA reductase</fullName>
    </submittedName>
</protein>
<evidence type="ECO:0000256" key="1">
    <source>
        <dbReference type="SAM" id="MobiDB-lite"/>
    </source>
</evidence>
<proteinExistence type="predicted"/>
<reference evidence="2 3" key="1">
    <citation type="journal article" date="2021" name="Elife">
        <title>Chloroplast acquisition without the gene transfer in kleptoplastic sea slugs, Plakobranchus ocellatus.</title>
        <authorList>
            <person name="Maeda T."/>
            <person name="Takahashi S."/>
            <person name="Yoshida T."/>
            <person name="Shimamura S."/>
            <person name="Takaki Y."/>
            <person name="Nagai Y."/>
            <person name="Toyoda A."/>
            <person name="Suzuki Y."/>
            <person name="Arimoto A."/>
            <person name="Ishii H."/>
            <person name="Satoh N."/>
            <person name="Nishiyama T."/>
            <person name="Hasebe M."/>
            <person name="Maruyama T."/>
            <person name="Minagawa J."/>
            <person name="Obokata J."/>
            <person name="Shigenobu S."/>
        </authorList>
    </citation>
    <scope>NUCLEOTIDE SEQUENCE [LARGE SCALE GENOMIC DNA]</scope>
</reference>
<feature type="compositionally biased region" description="Basic and acidic residues" evidence="1">
    <location>
        <begin position="11"/>
        <end position="23"/>
    </location>
</feature>
<dbReference type="InterPro" id="IPR052560">
    <property type="entry name" value="RdDP_mobile_element"/>
</dbReference>